<dbReference type="Proteomes" id="UP000642993">
    <property type="component" value="Unassembled WGS sequence"/>
</dbReference>
<dbReference type="CDD" id="cd06262">
    <property type="entry name" value="metallo-hydrolase-like_MBL-fold"/>
    <property type="match status" value="1"/>
</dbReference>
<dbReference type="SMART" id="SM00849">
    <property type="entry name" value="Lactamase_B"/>
    <property type="match status" value="1"/>
</dbReference>
<dbReference type="InterPro" id="IPR051453">
    <property type="entry name" value="MBL_Glyoxalase_II"/>
</dbReference>
<name>A0A927JBY8_9ACTN</name>
<dbReference type="InterPro" id="IPR036866">
    <property type="entry name" value="RibonucZ/Hydroxyglut_hydro"/>
</dbReference>
<keyword evidence="3" id="KW-1185">Reference proteome</keyword>
<dbReference type="Gene3D" id="3.60.15.10">
    <property type="entry name" value="Ribonuclease Z/Hydroxyacylglutathione hydrolase-like"/>
    <property type="match status" value="1"/>
</dbReference>
<feature type="domain" description="Metallo-beta-lactamase" evidence="1">
    <location>
        <begin position="44"/>
        <end position="209"/>
    </location>
</feature>
<dbReference type="EMBL" id="JACYWE010000003">
    <property type="protein sequence ID" value="MBD8506350.1"/>
    <property type="molecule type" value="Genomic_DNA"/>
</dbReference>
<dbReference type="PANTHER" id="PTHR46233:SF1">
    <property type="entry name" value="CONSERVED PROTEIN"/>
    <property type="match status" value="1"/>
</dbReference>
<dbReference type="RefSeq" id="WP_192038786.1">
    <property type="nucleotide sequence ID" value="NZ_JACYWE010000003.1"/>
</dbReference>
<gene>
    <name evidence="2" type="ORF">HT102_07635</name>
</gene>
<comment type="caution">
    <text evidence="2">The sequence shown here is derived from an EMBL/GenBank/DDBJ whole genome shotgun (WGS) entry which is preliminary data.</text>
</comment>
<dbReference type="Pfam" id="PF00753">
    <property type="entry name" value="Lactamase_B"/>
    <property type="match status" value="1"/>
</dbReference>
<dbReference type="InterPro" id="IPR001279">
    <property type="entry name" value="Metallo-B-lactamas"/>
</dbReference>
<accession>A0A927JBY8</accession>
<reference evidence="2" key="1">
    <citation type="submission" date="2020-09" db="EMBL/GenBank/DDBJ databases">
        <title>Hoyosella lacisalsi sp. nov., a halotolerant actinobacterium isolated from soil of Lake Gudzhirganskoe.</title>
        <authorList>
            <person name="Yang Q."/>
            <person name="Guo P.Y."/>
            <person name="Liu S.W."/>
            <person name="Li F.N."/>
            <person name="Sun C.H."/>
        </authorList>
    </citation>
    <scope>NUCLEOTIDE SEQUENCE</scope>
    <source>
        <strain evidence="2">G463</strain>
    </source>
</reference>
<proteinExistence type="predicted"/>
<dbReference type="PANTHER" id="PTHR46233">
    <property type="entry name" value="HYDROXYACYLGLUTATHIONE HYDROLASE GLOC"/>
    <property type="match status" value="1"/>
</dbReference>
<dbReference type="SUPFAM" id="SSF56281">
    <property type="entry name" value="Metallo-hydrolase/oxidoreductase"/>
    <property type="match status" value="1"/>
</dbReference>
<protein>
    <submittedName>
        <fullName evidence="2">MBL fold metallo-hydrolase</fullName>
    </submittedName>
</protein>
<organism evidence="2 3">
    <name type="scientific">Lolliginicoccus lacisalsi</name>
    <dbReference type="NCBI Taxonomy" id="2742202"/>
    <lineage>
        <taxon>Bacteria</taxon>
        <taxon>Bacillati</taxon>
        <taxon>Actinomycetota</taxon>
        <taxon>Actinomycetes</taxon>
        <taxon>Mycobacteriales</taxon>
        <taxon>Hoyosellaceae</taxon>
        <taxon>Lolliginicoccus</taxon>
    </lineage>
</organism>
<evidence type="ECO:0000313" key="3">
    <source>
        <dbReference type="Proteomes" id="UP000642993"/>
    </source>
</evidence>
<evidence type="ECO:0000313" key="2">
    <source>
        <dbReference type="EMBL" id="MBD8506350.1"/>
    </source>
</evidence>
<dbReference type="AlphaFoldDB" id="A0A927JBY8"/>
<evidence type="ECO:0000259" key="1">
    <source>
        <dbReference type="SMART" id="SM00849"/>
    </source>
</evidence>
<sequence>MADEAGIPVPIDNHYTGATTVGGPAQLQRSPTASIYKLAVGPMDNNTYLVVCERTGEGLLIDAANEASRIASLAEQACQHLALIITTHRHQDHWQALADVAAATGAPTAAHSIDADPLPVQPDRLLADGDTIAVGDLALQVIHLRGHTPGSIALALVDGGTTHLFSADNLFPGGPGKTTTPDQFSSLMNDLENKVFGQFPDDTKVYPGHGKDTMLGTERPHFGEWRARGW</sequence>